<protein>
    <submittedName>
        <fullName evidence="5">WD40 repeat-like protein</fullName>
    </submittedName>
</protein>
<feature type="repeat" description="WD" evidence="3">
    <location>
        <begin position="835"/>
        <end position="876"/>
    </location>
</feature>
<dbReference type="SMART" id="SM00320">
    <property type="entry name" value="WD40"/>
    <property type="match status" value="13"/>
</dbReference>
<dbReference type="EMBL" id="ML121662">
    <property type="protein sequence ID" value="RPB18213.1"/>
    <property type="molecule type" value="Genomic_DNA"/>
</dbReference>
<dbReference type="SUPFAM" id="SSF50978">
    <property type="entry name" value="WD40 repeat-like"/>
    <property type="match status" value="1"/>
</dbReference>
<evidence type="ECO:0000313" key="5">
    <source>
        <dbReference type="EMBL" id="RPB18213.1"/>
    </source>
</evidence>
<gene>
    <name evidence="5" type="ORF">L211DRAFT_854345</name>
</gene>
<proteinExistence type="predicted"/>
<feature type="repeat" description="WD" evidence="3">
    <location>
        <begin position="547"/>
        <end position="588"/>
    </location>
</feature>
<dbReference type="PRINTS" id="PR00320">
    <property type="entry name" value="GPROTEINBRPT"/>
</dbReference>
<dbReference type="InterPro" id="IPR019775">
    <property type="entry name" value="WD40_repeat_CS"/>
</dbReference>
<dbReference type="PROSITE" id="PS00678">
    <property type="entry name" value="WD_REPEATS_1"/>
    <property type="match status" value="11"/>
</dbReference>
<dbReference type="PROSITE" id="PS50082">
    <property type="entry name" value="WD_REPEATS_2"/>
    <property type="match status" value="13"/>
</dbReference>
<dbReference type="Proteomes" id="UP000267821">
    <property type="component" value="Unassembled WGS sequence"/>
</dbReference>
<feature type="repeat" description="WD" evidence="3">
    <location>
        <begin position="421"/>
        <end position="458"/>
    </location>
</feature>
<name>A0A3N4L5T0_9PEZI</name>
<feature type="repeat" description="WD" evidence="3">
    <location>
        <begin position="877"/>
        <end position="918"/>
    </location>
</feature>
<feature type="region of interest" description="Disordered" evidence="4">
    <location>
        <begin position="296"/>
        <end position="318"/>
    </location>
</feature>
<feature type="repeat" description="WD" evidence="3">
    <location>
        <begin position="802"/>
        <end position="834"/>
    </location>
</feature>
<dbReference type="Pfam" id="PF00400">
    <property type="entry name" value="WD40"/>
    <property type="match status" value="13"/>
</dbReference>
<feature type="repeat" description="WD" evidence="3">
    <location>
        <begin position="631"/>
        <end position="672"/>
    </location>
</feature>
<dbReference type="PANTHER" id="PTHR19848:SF8">
    <property type="entry name" value="F-BOX AND WD REPEAT DOMAIN CONTAINING 7"/>
    <property type="match status" value="1"/>
</dbReference>
<dbReference type="Gene3D" id="2.130.10.10">
    <property type="entry name" value="YVTN repeat-like/Quinoprotein amine dehydrogenase"/>
    <property type="match status" value="7"/>
</dbReference>
<keyword evidence="1 3" id="KW-0853">WD repeat</keyword>
<evidence type="ECO:0000256" key="1">
    <source>
        <dbReference type="ARBA" id="ARBA00022574"/>
    </source>
</evidence>
<dbReference type="AlphaFoldDB" id="A0A3N4L5T0"/>
<feature type="repeat" description="WD" evidence="3">
    <location>
        <begin position="673"/>
        <end position="714"/>
    </location>
</feature>
<feature type="repeat" description="WD" evidence="3">
    <location>
        <begin position="463"/>
        <end position="504"/>
    </location>
</feature>
<evidence type="ECO:0000256" key="2">
    <source>
        <dbReference type="ARBA" id="ARBA00022737"/>
    </source>
</evidence>
<dbReference type="STRING" id="1051890.A0A3N4L5T0"/>
<dbReference type="InParanoid" id="A0A3N4L5T0"/>
<dbReference type="InterPro" id="IPR036322">
    <property type="entry name" value="WD40_repeat_dom_sf"/>
</dbReference>
<feature type="repeat" description="WD" evidence="3">
    <location>
        <begin position="589"/>
        <end position="630"/>
    </location>
</feature>
<dbReference type="InterPro" id="IPR011047">
    <property type="entry name" value="Quinoprotein_ADH-like_sf"/>
</dbReference>
<feature type="repeat" description="WD" evidence="3">
    <location>
        <begin position="505"/>
        <end position="537"/>
    </location>
</feature>
<dbReference type="SUPFAM" id="SSF50998">
    <property type="entry name" value="Quinoprotein alcohol dehydrogenase-like"/>
    <property type="match status" value="1"/>
</dbReference>
<feature type="repeat" description="WD" evidence="3">
    <location>
        <begin position="757"/>
        <end position="784"/>
    </location>
</feature>
<evidence type="ECO:0000256" key="3">
    <source>
        <dbReference type="PROSITE-ProRule" id="PRU00221"/>
    </source>
</evidence>
<dbReference type="InterPro" id="IPR015943">
    <property type="entry name" value="WD40/YVTN_repeat-like_dom_sf"/>
</dbReference>
<dbReference type="InterPro" id="IPR020472">
    <property type="entry name" value="WD40_PAC1"/>
</dbReference>
<evidence type="ECO:0000256" key="4">
    <source>
        <dbReference type="SAM" id="MobiDB-lite"/>
    </source>
</evidence>
<feature type="repeat" description="WD" evidence="3">
    <location>
        <begin position="715"/>
        <end position="756"/>
    </location>
</feature>
<accession>A0A3N4L5T0</accession>
<dbReference type="OrthoDB" id="538223at2759"/>
<dbReference type="CDD" id="cd00200">
    <property type="entry name" value="WD40"/>
    <property type="match status" value="2"/>
</dbReference>
<feature type="repeat" description="WD" evidence="3">
    <location>
        <begin position="919"/>
        <end position="960"/>
    </location>
</feature>
<evidence type="ECO:0000313" key="6">
    <source>
        <dbReference type="Proteomes" id="UP000267821"/>
    </source>
</evidence>
<keyword evidence="2" id="KW-0677">Repeat</keyword>
<dbReference type="InterPro" id="IPR001680">
    <property type="entry name" value="WD40_rpt"/>
</dbReference>
<sequence length="1075" mass="115907">MWWWFESYSTVSPSGALSELINREKNKLTSILLLCNSSQIRNTCGSHTTSSAVIRIGSQLSEVSVGISKIPHSREKSVLVQSGLMKTGISSLMGISSYIKPNRVDYSATRHALSGIAREKYGIRLGEMYGDRDKKTPAEVDSDVALSPLKGDLITVLPVVGRITLIVYRNSVPHYYVAEEENVTGGVCGRLPKVLRNRKGTEVLENVTKFEDKLKATTGMLLKESALIKAAWTWKAIANLLYRWSGPVVERDGVSVIAVVSHPGTEVPNYVSQSLILNSIKTSDKTNKLVQTKTITTGTPPTIQNVHPESMPWHRNKSTGLSINKNREVILRRSAFNAIKMRLPRLTVRNAIIEAHVMSVMSVQHGLPGLRSPKEWSFKGEGYGLPSRESILLRRQYLRRIPWIHREPKVIRNWGPLIQTFEGHSDHVTAVVFSPDGRLVGSASDDKTVRLWDTATGESCGFLEGHSDWVNAVVFSPDGKLVASASYDKTVRLWDTATGESCGVLEGHSGWVRAVVFSPDGKLVASASYDKTVRLWDPATGESCGVLEGHSDCVSAVVFSPDGKLVASASYDKTVRLWDTATGESCGVLEGHSSWVSAVVFSPDGKLVASASDDNTVRLWDTATGESCGVLEGHSAWVNAVVFSPDGKLVASASDDKTVRLWDTATGESCGVLEGHSDCVSAVVFSPDGKLVASASDDKTVRLWDTATGESCGVLEGHSDIVSAVVFSPDGKLVASASDDKTVRLWDTATGESCGVLEGHSGCVNAVVFSPDGKLVASASDDKTQQESHAGFLRVIQAGSRAVVFSPDGKLVASASDDKTVRLWDTATGESCGVLEGHSDIVSAVVFSPDGKLVASASYDKTVRLWDTATGESCGVLEGHSDIVNAVVFSPDGKLVASASDDKTVRLWDTATGESCGVLEGHSDIVNAVVFSPDAKLVASVSEDNTVRLWDVIQKSTIQVIHTEALLQHLAFSDVTKLQTERGMLTLASQLDPSTTTQPTFPPPLFVTDSWVTWNMKKILFLPCDYRPSSSAAAKDNILVLGHQSGRVTFMCFDSAALYFEFSHLLSSTQDLAIV</sequence>
<dbReference type="PROSITE" id="PS50294">
    <property type="entry name" value="WD_REPEATS_REGION"/>
    <property type="match status" value="13"/>
</dbReference>
<organism evidence="5 6">
    <name type="scientific">Terfezia boudieri ATCC MYA-4762</name>
    <dbReference type="NCBI Taxonomy" id="1051890"/>
    <lineage>
        <taxon>Eukaryota</taxon>
        <taxon>Fungi</taxon>
        <taxon>Dikarya</taxon>
        <taxon>Ascomycota</taxon>
        <taxon>Pezizomycotina</taxon>
        <taxon>Pezizomycetes</taxon>
        <taxon>Pezizales</taxon>
        <taxon>Pezizaceae</taxon>
        <taxon>Terfezia</taxon>
    </lineage>
</organism>
<dbReference type="PANTHER" id="PTHR19848">
    <property type="entry name" value="WD40 REPEAT PROTEIN"/>
    <property type="match status" value="1"/>
</dbReference>
<reference evidence="5 6" key="1">
    <citation type="journal article" date="2018" name="Nat. Ecol. Evol.">
        <title>Pezizomycetes genomes reveal the molecular basis of ectomycorrhizal truffle lifestyle.</title>
        <authorList>
            <person name="Murat C."/>
            <person name="Payen T."/>
            <person name="Noel B."/>
            <person name="Kuo A."/>
            <person name="Morin E."/>
            <person name="Chen J."/>
            <person name="Kohler A."/>
            <person name="Krizsan K."/>
            <person name="Balestrini R."/>
            <person name="Da Silva C."/>
            <person name="Montanini B."/>
            <person name="Hainaut M."/>
            <person name="Levati E."/>
            <person name="Barry K.W."/>
            <person name="Belfiori B."/>
            <person name="Cichocki N."/>
            <person name="Clum A."/>
            <person name="Dockter R.B."/>
            <person name="Fauchery L."/>
            <person name="Guy J."/>
            <person name="Iotti M."/>
            <person name="Le Tacon F."/>
            <person name="Lindquist E.A."/>
            <person name="Lipzen A."/>
            <person name="Malagnac F."/>
            <person name="Mello A."/>
            <person name="Molinier V."/>
            <person name="Miyauchi S."/>
            <person name="Poulain J."/>
            <person name="Riccioni C."/>
            <person name="Rubini A."/>
            <person name="Sitrit Y."/>
            <person name="Splivallo R."/>
            <person name="Traeger S."/>
            <person name="Wang M."/>
            <person name="Zifcakova L."/>
            <person name="Wipf D."/>
            <person name="Zambonelli A."/>
            <person name="Paolocci F."/>
            <person name="Nowrousian M."/>
            <person name="Ottonello S."/>
            <person name="Baldrian P."/>
            <person name="Spatafora J.W."/>
            <person name="Henrissat B."/>
            <person name="Nagy L.G."/>
            <person name="Aury J.M."/>
            <person name="Wincker P."/>
            <person name="Grigoriev I.V."/>
            <person name="Bonfante P."/>
            <person name="Martin F.M."/>
        </authorList>
    </citation>
    <scope>NUCLEOTIDE SEQUENCE [LARGE SCALE GENOMIC DNA]</scope>
    <source>
        <strain evidence="5 6">ATCC MYA-4762</strain>
    </source>
</reference>
<keyword evidence="6" id="KW-1185">Reference proteome</keyword>